<feature type="chain" id="PRO_5019434439" evidence="1">
    <location>
        <begin position="27"/>
        <end position="148"/>
    </location>
</feature>
<dbReference type="EMBL" id="PIPW01000001">
    <property type="protein sequence ID" value="RUO53897.1"/>
    <property type="molecule type" value="Genomic_DNA"/>
</dbReference>
<dbReference type="AlphaFoldDB" id="A0A432XYX7"/>
<evidence type="ECO:0000259" key="2">
    <source>
        <dbReference type="Pfam" id="PF05229"/>
    </source>
</evidence>
<keyword evidence="1" id="KW-0732">Signal</keyword>
<feature type="signal peptide" evidence="1">
    <location>
        <begin position="1"/>
        <end position="26"/>
    </location>
</feature>
<dbReference type="OrthoDB" id="8588792at2"/>
<gene>
    <name evidence="3" type="ORF">CWI69_00190</name>
</gene>
<evidence type="ECO:0000256" key="1">
    <source>
        <dbReference type="SAM" id="SignalP"/>
    </source>
</evidence>
<protein>
    <submittedName>
        <fullName evidence="3">SCPU domain-containing protein</fullName>
    </submittedName>
</protein>
<reference evidence="4" key="1">
    <citation type="journal article" date="2018" name="Front. Microbiol.">
        <title>Genome-Based Analysis Reveals the Taxonomy and Diversity of the Family Idiomarinaceae.</title>
        <authorList>
            <person name="Liu Y."/>
            <person name="Lai Q."/>
            <person name="Shao Z."/>
        </authorList>
    </citation>
    <scope>NUCLEOTIDE SEQUENCE [LARGE SCALE GENOMIC DNA]</scope>
    <source>
        <strain evidence="4">BH195</strain>
    </source>
</reference>
<accession>A0A432XYX7</accession>
<keyword evidence="4" id="KW-1185">Reference proteome</keyword>
<organism evidence="3 4">
    <name type="scientific">Pseudidiomarina halophila</name>
    <dbReference type="NCBI Taxonomy" id="1449799"/>
    <lineage>
        <taxon>Bacteria</taxon>
        <taxon>Pseudomonadati</taxon>
        <taxon>Pseudomonadota</taxon>
        <taxon>Gammaproteobacteria</taxon>
        <taxon>Alteromonadales</taxon>
        <taxon>Idiomarinaceae</taxon>
        <taxon>Pseudidiomarina</taxon>
    </lineage>
</organism>
<dbReference type="Pfam" id="PF05229">
    <property type="entry name" value="SCPU"/>
    <property type="match status" value="1"/>
</dbReference>
<dbReference type="InterPro" id="IPR007893">
    <property type="entry name" value="Spore_coat_U/FanG"/>
</dbReference>
<sequence>MRITAHRFARCVVALSLMLGASNALANCLVSAQGVSFGSYDSLSGAPSESTGVVEVSCDAQTSYTLSLSPGAGVYTERKMLNGEDALIYNLYSDPSYSFIWGDGSGVTTTVSGATATTQLHDIYGRMPAGQDVAVGTYTDVIIVTVQF</sequence>
<dbReference type="InterPro" id="IPR053167">
    <property type="entry name" value="Spore_coat_component"/>
</dbReference>
<comment type="caution">
    <text evidence="3">The sequence shown here is derived from an EMBL/GenBank/DDBJ whole genome shotgun (WGS) entry which is preliminary data.</text>
</comment>
<dbReference type="PANTHER" id="PTHR37089:SF3">
    <property type="entry name" value="EXPORTED PROTEIN"/>
    <property type="match status" value="1"/>
</dbReference>
<dbReference type="Proteomes" id="UP000287198">
    <property type="component" value="Unassembled WGS sequence"/>
</dbReference>
<dbReference type="SMART" id="SM00972">
    <property type="entry name" value="SCPU"/>
    <property type="match status" value="1"/>
</dbReference>
<dbReference type="RefSeq" id="WP_126760830.1">
    <property type="nucleotide sequence ID" value="NZ_JBHLTZ010000004.1"/>
</dbReference>
<feature type="domain" description="Spore coat protein U/FanG" evidence="2">
    <location>
        <begin position="22"/>
        <end position="145"/>
    </location>
</feature>
<evidence type="ECO:0000313" key="3">
    <source>
        <dbReference type="EMBL" id="RUO53897.1"/>
    </source>
</evidence>
<evidence type="ECO:0000313" key="4">
    <source>
        <dbReference type="Proteomes" id="UP000287198"/>
    </source>
</evidence>
<proteinExistence type="predicted"/>
<name>A0A432XYX7_9GAMM</name>
<dbReference type="PANTHER" id="PTHR37089">
    <property type="entry name" value="PROTEIN U-RELATED"/>
    <property type="match status" value="1"/>
</dbReference>